<evidence type="ECO:0000259" key="1">
    <source>
        <dbReference type="Pfam" id="PF00188"/>
    </source>
</evidence>
<dbReference type="GeneID" id="105893552"/>
<reference evidence="3" key="1">
    <citation type="submission" date="2025-08" db="UniProtKB">
        <authorList>
            <consortium name="RefSeq"/>
        </authorList>
    </citation>
    <scope>IDENTIFICATION</scope>
</reference>
<dbReference type="Pfam" id="PF00188">
    <property type="entry name" value="CAP"/>
    <property type="match status" value="1"/>
</dbReference>
<dbReference type="InterPro" id="IPR014044">
    <property type="entry name" value="CAP_dom"/>
</dbReference>
<sequence>MAIYNFYGSHPSVKLLKFADDTTLIGLISNGDEAAYRKEVDSLAFWCSQNHLELNACKTVEMVADLRRSPGPTIPLIMCDSPTNYHHLLLTDSSFKTEFLQSHNEYRAKHGVPDLAMSDELCRSAQAWADHLENINKNSSMMSLQHSDTKNGENLFFSSSSAPITLTGMAATHGYHREQERAGLISAHTDW</sequence>
<proteinExistence type="predicted"/>
<dbReference type="Proteomes" id="UP000515152">
    <property type="component" value="Chromosome 6"/>
</dbReference>
<evidence type="ECO:0000313" key="2">
    <source>
        <dbReference type="Proteomes" id="UP000515152"/>
    </source>
</evidence>
<dbReference type="AlphaFoldDB" id="A0A8M1KQD4"/>
<keyword evidence="2" id="KW-1185">Reference proteome</keyword>
<dbReference type="InterPro" id="IPR001283">
    <property type="entry name" value="CRISP-related"/>
</dbReference>
<accession>A0A8M1KQD4</accession>
<feature type="domain" description="SCP" evidence="1">
    <location>
        <begin position="101"/>
        <end position="152"/>
    </location>
</feature>
<gene>
    <name evidence="3" type="primary">im:7150988</name>
</gene>
<organism evidence="2 3">
    <name type="scientific">Clupea harengus</name>
    <name type="common">Atlantic herring</name>
    <dbReference type="NCBI Taxonomy" id="7950"/>
    <lineage>
        <taxon>Eukaryota</taxon>
        <taxon>Metazoa</taxon>
        <taxon>Chordata</taxon>
        <taxon>Craniata</taxon>
        <taxon>Vertebrata</taxon>
        <taxon>Euteleostomi</taxon>
        <taxon>Actinopterygii</taxon>
        <taxon>Neopterygii</taxon>
        <taxon>Teleostei</taxon>
        <taxon>Clupei</taxon>
        <taxon>Clupeiformes</taxon>
        <taxon>Clupeoidei</taxon>
        <taxon>Clupeidae</taxon>
        <taxon>Clupea</taxon>
    </lineage>
</organism>
<dbReference type="OrthoDB" id="337038at2759"/>
<dbReference type="PANTHER" id="PTHR10334">
    <property type="entry name" value="CYSTEINE-RICH SECRETORY PROTEIN-RELATED"/>
    <property type="match status" value="1"/>
</dbReference>
<name>A0A8M1KQD4_CLUHA</name>
<dbReference type="KEGG" id="char:105893552"/>
<evidence type="ECO:0000313" key="3">
    <source>
        <dbReference type="RefSeq" id="XP_042563894.1"/>
    </source>
</evidence>
<dbReference type="RefSeq" id="XP_042563894.1">
    <property type="nucleotide sequence ID" value="XM_042707960.1"/>
</dbReference>
<protein>
    <submittedName>
        <fullName evidence="3">Uncharacterized protein im:7150988</fullName>
    </submittedName>
</protein>